<dbReference type="EMBL" id="JAACJM010000117">
    <property type="protein sequence ID" value="KAF5344880.1"/>
    <property type="molecule type" value="Genomic_DNA"/>
</dbReference>
<dbReference type="AlphaFoldDB" id="A0A8H5CND9"/>
<dbReference type="Proteomes" id="UP000559256">
    <property type="component" value="Unassembled WGS sequence"/>
</dbReference>
<sequence>MTPSRQILQPHPNCSIRMFSRLNHILGEIRATQRTFGTPLLKNTKPDKQWYITTMRNGDRCGDMGQDRRRWDGMEMVGGGKRQLRPCGWNGVKRLEM</sequence>
<accession>A0A8H5CND9</accession>
<proteinExistence type="predicted"/>
<evidence type="ECO:0000313" key="2">
    <source>
        <dbReference type="Proteomes" id="UP000559256"/>
    </source>
</evidence>
<keyword evidence="2" id="KW-1185">Reference proteome</keyword>
<gene>
    <name evidence="1" type="ORF">D9758_011569</name>
</gene>
<name>A0A8H5CND9_9AGAR</name>
<comment type="caution">
    <text evidence="1">The sequence shown here is derived from an EMBL/GenBank/DDBJ whole genome shotgun (WGS) entry which is preliminary data.</text>
</comment>
<reference evidence="1 2" key="1">
    <citation type="journal article" date="2020" name="ISME J.">
        <title>Uncovering the hidden diversity of litter-decomposition mechanisms in mushroom-forming fungi.</title>
        <authorList>
            <person name="Floudas D."/>
            <person name="Bentzer J."/>
            <person name="Ahren D."/>
            <person name="Johansson T."/>
            <person name="Persson P."/>
            <person name="Tunlid A."/>
        </authorList>
    </citation>
    <scope>NUCLEOTIDE SEQUENCE [LARGE SCALE GENOMIC DNA]</scope>
    <source>
        <strain evidence="1 2">CBS 291.85</strain>
    </source>
</reference>
<protein>
    <submittedName>
        <fullName evidence="1">Uncharacterized protein</fullName>
    </submittedName>
</protein>
<evidence type="ECO:0000313" key="1">
    <source>
        <dbReference type="EMBL" id="KAF5344880.1"/>
    </source>
</evidence>
<organism evidence="1 2">
    <name type="scientific">Tetrapyrgos nigripes</name>
    <dbReference type="NCBI Taxonomy" id="182062"/>
    <lineage>
        <taxon>Eukaryota</taxon>
        <taxon>Fungi</taxon>
        <taxon>Dikarya</taxon>
        <taxon>Basidiomycota</taxon>
        <taxon>Agaricomycotina</taxon>
        <taxon>Agaricomycetes</taxon>
        <taxon>Agaricomycetidae</taxon>
        <taxon>Agaricales</taxon>
        <taxon>Marasmiineae</taxon>
        <taxon>Marasmiaceae</taxon>
        <taxon>Tetrapyrgos</taxon>
    </lineage>
</organism>